<reference evidence="3 4" key="1">
    <citation type="journal article" date="2018" name="Nat. Ecol. Evol.">
        <title>Pezizomycetes genomes reveal the molecular basis of ectomycorrhizal truffle lifestyle.</title>
        <authorList>
            <person name="Murat C."/>
            <person name="Payen T."/>
            <person name="Noel B."/>
            <person name="Kuo A."/>
            <person name="Morin E."/>
            <person name="Chen J."/>
            <person name="Kohler A."/>
            <person name="Krizsan K."/>
            <person name="Balestrini R."/>
            <person name="Da Silva C."/>
            <person name="Montanini B."/>
            <person name="Hainaut M."/>
            <person name="Levati E."/>
            <person name="Barry K.W."/>
            <person name="Belfiori B."/>
            <person name="Cichocki N."/>
            <person name="Clum A."/>
            <person name="Dockter R.B."/>
            <person name="Fauchery L."/>
            <person name="Guy J."/>
            <person name="Iotti M."/>
            <person name="Le Tacon F."/>
            <person name="Lindquist E.A."/>
            <person name="Lipzen A."/>
            <person name="Malagnac F."/>
            <person name="Mello A."/>
            <person name="Molinier V."/>
            <person name="Miyauchi S."/>
            <person name="Poulain J."/>
            <person name="Riccioni C."/>
            <person name="Rubini A."/>
            <person name="Sitrit Y."/>
            <person name="Splivallo R."/>
            <person name="Traeger S."/>
            <person name="Wang M."/>
            <person name="Zifcakova L."/>
            <person name="Wipf D."/>
            <person name="Zambonelli A."/>
            <person name="Paolocci F."/>
            <person name="Nowrousian M."/>
            <person name="Ottonello S."/>
            <person name="Baldrian P."/>
            <person name="Spatafora J.W."/>
            <person name="Henrissat B."/>
            <person name="Nagy L.G."/>
            <person name="Aury J.M."/>
            <person name="Wincker P."/>
            <person name="Grigoriev I.V."/>
            <person name="Bonfante P."/>
            <person name="Martin F.M."/>
        </authorList>
    </citation>
    <scope>NUCLEOTIDE SEQUENCE [LARGE SCALE GENOMIC DNA]</scope>
    <source>
        <strain evidence="3 4">CCBAS932</strain>
    </source>
</reference>
<dbReference type="AlphaFoldDB" id="A0A3N4KTZ8"/>
<feature type="region of interest" description="Disordered" evidence="1">
    <location>
        <begin position="1"/>
        <end position="34"/>
    </location>
</feature>
<protein>
    <recommendedName>
        <fullName evidence="2">DUF1308 domain-containing protein</fullName>
    </recommendedName>
</protein>
<dbReference type="InParanoid" id="A0A3N4KTZ8"/>
<dbReference type="Pfam" id="PF07000">
    <property type="entry name" value="DUF1308"/>
    <property type="match status" value="1"/>
</dbReference>
<dbReference type="Proteomes" id="UP000277580">
    <property type="component" value="Unassembled WGS sequence"/>
</dbReference>
<evidence type="ECO:0000313" key="4">
    <source>
        <dbReference type="Proteomes" id="UP000277580"/>
    </source>
</evidence>
<proteinExistence type="predicted"/>
<organism evidence="3 4">
    <name type="scientific">Morchella conica CCBAS932</name>
    <dbReference type="NCBI Taxonomy" id="1392247"/>
    <lineage>
        <taxon>Eukaryota</taxon>
        <taxon>Fungi</taxon>
        <taxon>Dikarya</taxon>
        <taxon>Ascomycota</taxon>
        <taxon>Pezizomycotina</taxon>
        <taxon>Pezizomycetes</taxon>
        <taxon>Pezizales</taxon>
        <taxon>Morchellaceae</taxon>
        <taxon>Morchella</taxon>
    </lineage>
</organism>
<accession>A0A3N4KTZ8</accession>
<dbReference type="EMBL" id="ML119153">
    <property type="protein sequence ID" value="RPB09255.1"/>
    <property type="molecule type" value="Genomic_DNA"/>
</dbReference>
<gene>
    <name evidence="3" type="ORF">P167DRAFT_608064</name>
</gene>
<sequence>MDLQKTQKPIHNFDFAGDSSDDEDGVEGGPLNPEAEDLVDRCSELLDEVEAFQKSLRRNKLEKGVELRHFQTAVKSELRGLQSLTFEAPTSSKIRHSLRSSNLSYLETVWLAAKSTTGIKGLTKSFTITEPGELLGDSEKRGRRKKSSVSVDVVAQNGLQWIKVSTITNSRVLHEIAKAGWEESTSPYDSESETEDTPGHDQEENTQLATSSLSLIKMSKLMHKAAEQTRIQYLHPTVLFFLPNIHPSPSTPEIDTFLSALLATGARIQCGPDLDLISPKPSLETMLQSLELTESRRYENFSDVLNIDCTILLALISDISNATVAVEPRFHPAILRQLEFEKELALLPNLLWPALRGRRMVCTNTARERFEEIVEIIGSENEKLRAELILDTRRKNKRGQSAGKDQYYYDEDHMEPAKPQESPASRLKRFQEVSIHTVPEDILFPIVTLPEWESEELLEHSEEKECMTRVSKKLSQVNRSVFMMGWEKGYTTVTSNRTVAKLIEGQVGDGEKGPDLFVLDTARSLVGKAKRIEKKDLE</sequence>
<dbReference type="PANTHER" id="PTHR13379:SF0">
    <property type="entry name" value="UPF0415 PROTEIN C7ORF25"/>
    <property type="match status" value="1"/>
</dbReference>
<keyword evidence="4" id="KW-1185">Reference proteome</keyword>
<feature type="domain" description="DUF1308" evidence="2">
    <location>
        <begin position="305"/>
        <end position="391"/>
    </location>
</feature>
<feature type="region of interest" description="Disordered" evidence="1">
    <location>
        <begin position="182"/>
        <end position="207"/>
    </location>
</feature>
<evidence type="ECO:0000256" key="1">
    <source>
        <dbReference type="SAM" id="MobiDB-lite"/>
    </source>
</evidence>
<feature type="region of interest" description="Disordered" evidence="1">
    <location>
        <begin position="401"/>
        <end position="424"/>
    </location>
</feature>
<dbReference type="OrthoDB" id="441890at2759"/>
<evidence type="ECO:0000259" key="2">
    <source>
        <dbReference type="Pfam" id="PF07000"/>
    </source>
</evidence>
<dbReference type="STRING" id="1392247.A0A3N4KTZ8"/>
<evidence type="ECO:0000313" key="3">
    <source>
        <dbReference type="EMBL" id="RPB09255.1"/>
    </source>
</evidence>
<dbReference type="InterPro" id="IPR010733">
    <property type="entry name" value="DUF1308"/>
</dbReference>
<name>A0A3N4KTZ8_9PEZI</name>
<dbReference type="PANTHER" id="PTHR13379">
    <property type="entry name" value="UNCHARACTERIZED DUF1308"/>
    <property type="match status" value="1"/>
</dbReference>